<gene>
    <name evidence="1" type="ORF">GGR44_002800</name>
</gene>
<evidence type="ECO:0008006" key="3">
    <source>
        <dbReference type="Google" id="ProtNLM"/>
    </source>
</evidence>
<protein>
    <recommendedName>
        <fullName evidence="3">EthD domain-containing protein</fullName>
    </recommendedName>
</protein>
<reference evidence="1 2" key="1">
    <citation type="submission" date="2020-08" db="EMBL/GenBank/DDBJ databases">
        <title>Genomic Encyclopedia of Type Strains, Phase IV (KMG-IV): sequencing the most valuable type-strain genomes for metagenomic binning, comparative biology and taxonomic classification.</title>
        <authorList>
            <person name="Goeker M."/>
        </authorList>
    </citation>
    <scope>NUCLEOTIDE SEQUENCE [LARGE SCALE GENOMIC DNA]</scope>
    <source>
        <strain evidence="1 2">DSM 29348</strain>
    </source>
</reference>
<organism evidence="1 2">
    <name type="scientific">Sphingobium fontiphilum</name>
    <dbReference type="NCBI Taxonomy" id="944425"/>
    <lineage>
        <taxon>Bacteria</taxon>
        <taxon>Pseudomonadati</taxon>
        <taxon>Pseudomonadota</taxon>
        <taxon>Alphaproteobacteria</taxon>
        <taxon>Sphingomonadales</taxon>
        <taxon>Sphingomonadaceae</taxon>
        <taxon>Sphingobium</taxon>
    </lineage>
</organism>
<proteinExistence type="predicted"/>
<evidence type="ECO:0000313" key="1">
    <source>
        <dbReference type="EMBL" id="MBB3983113.1"/>
    </source>
</evidence>
<accession>A0A7W6DNH3</accession>
<sequence length="211" mass="23307">MMANPQFVRSVRSYVLNKPFETVPEEFLWIACDDYDGVIELWFDTLPAAVATANALAADSAVQSAMQGLIDTVGSVTWIGHVVDGFDKPGIAVKRIVAGQPRADIPLETAQDYWVHDHYDFFSRFEDFMAYMLRYRAVYGIQTPGLQITSHRFMGMCADVGFASLQHLSDAYREPKHAAVMMTDIEKFGAKTGAITFTAGAVEVAYGKAMG</sequence>
<comment type="caution">
    <text evidence="1">The sequence shown here is derived from an EMBL/GenBank/DDBJ whole genome shotgun (WGS) entry which is preliminary data.</text>
</comment>
<name>A0A7W6DNH3_9SPHN</name>
<dbReference type="EMBL" id="JACIEB010000007">
    <property type="protein sequence ID" value="MBB3983113.1"/>
    <property type="molecule type" value="Genomic_DNA"/>
</dbReference>
<dbReference type="AlphaFoldDB" id="A0A7W6DNH3"/>
<keyword evidence="2" id="KW-1185">Reference proteome</keyword>
<evidence type="ECO:0000313" key="2">
    <source>
        <dbReference type="Proteomes" id="UP000552757"/>
    </source>
</evidence>
<dbReference type="Proteomes" id="UP000552757">
    <property type="component" value="Unassembled WGS sequence"/>
</dbReference>